<accession>A0A9R1WEA6</accession>
<sequence>MDGCRIGLKLPQKWHSEIMGFVVCGVFTHRWLTYRCPHVIFRITKDGEAIPKPEVINATETTENTNLWISYVPLGVFQQIYHDVQPKDWSHIQGNLDMTVTLGYGVESVRCGAHVIYKEDVQQLTTCISDYGNDVHVADDDVSYDEIIYGNTRVYREV</sequence>
<dbReference type="EMBL" id="NBSK02000002">
    <property type="protein sequence ID" value="KAJ0221232.1"/>
    <property type="molecule type" value="Genomic_DNA"/>
</dbReference>
<feature type="domain" description="C-JID" evidence="3">
    <location>
        <begin position="6"/>
        <end position="122"/>
    </location>
</feature>
<proteinExistence type="predicted"/>
<dbReference type="AlphaFoldDB" id="A0A9R1WEA6"/>
<evidence type="ECO:0000256" key="1">
    <source>
        <dbReference type="ARBA" id="ARBA00022614"/>
    </source>
</evidence>
<dbReference type="Pfam" id="PF20160">
    <property type="entry name" value="C-JID"/>
    <property type="match status" value="1"/>
</dbReference>
<keyword evidence="5" id="KW-1185">Reference proteome</keyword>
<evidence type="ECO:0000313" key="5">
    <source>
        <dbReference type="Proteomes" id="UP000235145"/>
    </source>
</evidence>
<dbReference type="Proteomes" id="UP000235145">
    <property type="component" value="Unassembled WGS sequence"/>
</dbReference>
<organism evidence="4 5">
    <name type="scientific">Lactuca sativa</name>
    <name type="common">Garden lettuce</name>
    <dbReference type="NCBI Taxonomy" id="4236"/>
    <lineage>
        <taxon>Eukaryota</taxon>
        <taxon>Viridiplantae</taxon>
        <taxon>Streptophyta</taxon>
        <taxon>Embryophyta</taxon>
        <taxon>Tracheophyta</taxon>
        <taxon>Spermatophyta</taxon>
        <taxon>Magnoliopsida</taxon>
        <taxon>eudicotyledons</taxon>
        <taxon>Gunneridae</taxon>
        <taxon>Pentapetalae</taxon>
        <taxon>asterids</taxon>
        <taxon>campanulids</taxon>
        <taxon>Asterales</taxon>
        <taxon>Asteraceae</taxon>
        <taxon>Cichorioideae</taxon>
        <taxon>Cichorieae</taxon>
        <taxon>Lactucinae</taxon>
        <taxon>Lactuca</taxon>
    </lineage>
</organism>
<reference evidence="4 5" key="1">
    <citation type="journal article" date="2017" name="Nat. Commun.">
        <title>Genome assembly with in vitro proximity ligation data and whole-genome triplication in lettuce.</title>
        <authorList>
            <person name="Reyes-Chin-Wo S."/>
            <person name="Wang Z."/>
            <person name="Yang X."/>
            <person name="Kozik A."/>
            <person name="Arikit S."/>
            <person name="Song C."/>
            <person name="Xia L."/>
            <person name="Froenicke L."/>
            <person name="Lavelle D.O."/>
            <person name="Truco M.J."/>
            <person name="Xia R."/>
            <person name="Zhu S."/>
            <person name="Xu C."/>
            <person name="Xu H."/>
            <person name="Xu X."/>
            <person name="Cox K."/>
            <person name="Korf I."/>
            <person name="Meyers B.C."/>
            <person name="Michelmore R.W."/>
        </authorList>
    </citation>
    <scope>NUCLEOTIDE SEQUENCE [LARGE SCALE GENOMIC DNA]</scope>
    <source>
        <strain evidence="5">cv. Salinas</strain>
        <tissue evidence="4">Seedlings</tissue>
    </source>
</reference>
<keyword evidence="1" id="KW-0433">Leucine-rich repeat</keyword>
<evidence type="ECO:0000256" key="2">
    <source>
        <dbReference type="ARBA" id="ARBA00022737"/>
    </source>
</evidence>
<gene>
    <name evidence="4" type="ORF">LSAT_V11C200055540</name>
</gene>
<comment type="caution">
    <text evidence="4">The sequence shown here is derived from an EMBL/GenBank/DDBJ whole genome shotgun (WGS) entry which is preliminary data.</text>
</comment>
<evidence type="ECO:0000313" key="4">
    <source>
        <dbReference type="EMBL" id="KAJ0221232.1"/>
    </source>
</evidence>
<dbReference type="InterPro" id="IPR045344">
    <property type="entry name" value="C-JID"/>
</dbReference>
<protein>
    <recommendedName>
        <fullName evidence="3">C-JID domain-containing protein</fullName>
    </recommendedName>
</protein>
<evidence type="ECO:0000259" key="3">
    <source>
        <dbReference type="Pfam" id="PF20160"/>
    </source>
</evidence>
<keyword evidence="2" id="KW-0677">Repeat</keyword>
<name>A0A9R1WEA6_LACSA</name>